<name>A0ABS1GGM7_9AQUI</name>
<reference evidence="2 3" key="1">
    <citation type="journal article" date="2021" name="Syst. Appl. Microbiol.">
        <title>Persephonella atlantica sp. nov.: How to adapt to physico-chemical gradients in high temperature hydrothermal habitats.</title>
        <authorList>
            <person name="Francois D.X."/>
            <person name="Godfroy A."/>
            <person name="Mathien C."/>
            <person name="Aube J."/>
            <person name="Cathalot C."/>
            <person name="Lesongeur F."/>
            <person name="L'Haridon S."/>
            <person name="Philippon X."/>
            <person name="Roussel E.G."/>
        </authorList>
    </citation>
    <scope>NUCLEOTIDE SEQUENCE [LARGE SCALE GENOMIC DNA]</scope>
    <source>
        <strain evidence="2 3">MO1340</strain>
    </source>
</reference>
<keyword evidence="3" id="KW-1185">Reference proteome</keyword>
<accession>A0ABS1GGM7</accession>
<evidence type="ECO:0008006" key="4">
    <source>
        <dbReference type="Google" id="ProtNLM"/>
    </source>
</evidence>
<evidence type="ECO:0000256" key="1">
    <source>
        <dbReference type="SAM" id="SignalP"/>
    </source>
</evidence>
<evidence type="ECO:0000313" key="2">
    <source>
        <dbReference type="EMBL" id="MBK3332087.1"/>
    </source>
</evidence>
<proteinExistence type="predicted"/>
<organism evidence="2 3">
    <name type="scientific">Persephonella atlantica</name>
    <dbReference type="NCBI Taxonomy" id="2699429"/>
    <lineage>
        <taxon>Bacteria</taxon>
        <taxon>Pseudomonadati</taxon>
        <taxon>Aquificota</taxon>
        <taxon>Aquificia</taxon>
        <taxon>Aquificales</taxon>
        <taxon>Hydrogenothermaceae</taxon>
        <taxon>Persephonella</taxon>
    </lineage>
</organism>
<dbReference type="EMBL" id="JAACYA010000001">
    <property type="protein sequence ID" value="MBK3332087.1"/>
    <property type="molecule type" value="Genomic_DNA"/>
</dbReference>
<gene>
    <name evidence="2" type="ORF">GWK41_03265</name>
</gene>
<evidence type="ECO:0000313" key="3">
    <source>
        <dbReference type="Proteomes" id="UP000772812"/>
    </source>
</evidence>
<dbReference type="Proteomes" id="UP000772812">
    <property type="component" value="Unassembled WGS sequence"/>
</dbReference>
<protein>
    <recommendedName>
        <fullName evidence="4">Spore coat protein U domain-containing protein</fullName>
    </recommendedName>
</protein>
<feature type="signal peptide" evidence="1">
    <location>
        <begin position="1"/>
        <end position="19"/>
    </location>
</feature>
<feature type="chain" id="PRO_5047014458" description="Spore coat protein U domain-containing protein" evidence="1">
    <location>
        <begin position="20"/>
        <end position="157"/>
    </location>
</feature>
<sequence length="157" mass="16284">MKKLLAASILAAAPFAAFAGTATGNFDITVNVLDSCTISDPSNITIDYDYYNPTTTSGSTSATISCIANSTYTLKVDGTDIAGTSQTLNIDLQNGSKTLPGTLDVTVSGATYSGTEFTTSGTDTVDFNFSINTASVNPADLVAGEQYSKTINIEVIY</sequence>
<keyword evidence="1" id="KW-0732">Signal</keyword>
<comment type="caution">
    <text evidence="2">The sequence shown here is derived from an EMBL/GenBank/DDBJ whole genome shotgun (WGS) entry which is preliminary data.</text>
</comment>
<dbReference type="RefSeq" id="WP_200673477.1">
    <property type="nucleotide sequence ID" value="NZ_JAACYA010000001.1"/>
</dbReference>